<keyword evidence="4" id="KW-1185">Reference proteome</keyword>
<proteinExistence type="predicted"/>
<evidence type="ECO:0000313" key="4">
    <source>
        <dbReference type="Proteomes" id="UP001167831"/>
    </source>
</evidence>
<accession>A0AAW7JQ26</accession>
<dbReference type="EMBL" id="JAUEIE010000001">
    <property type="protein sequence ID" value="MDN0021463.1"/>
    <property type="molecule type" value="Genomic_DNA"/>
</dbReference>
<dbReference type="EMBL" id="JAUEIF010000001">
    <property type="protein sequence ID" value="MDN0023960.1"/>
    <property type="molecule type" value="Genomic_DNA"/>
</dbReference>
<reference evidence="3" key="1">
    <citation type="submission" date="2023-06" db="EMBL/GenBank/DDBJ databases">
        <authorList>
            <person name="Zeman M."/>
            <person name="Kubasova T."/>
            <person name="Jahodarova E."/>
            <person name="Nykrynova M."/>
            <person name="Rychlik I."/>
        </authorList>
    </citation>
    <scope>NUCLEOTIDE SEQUENCE</scope>
    <source>
        <strain evidence="3">ET15</strain>
        <strain evidence="2">ET37</strain>
    </source>
</reference>
<gene>
    <name evidence="2" type="ORF">QVN81_00265</name>
    <name evidence="3" type="ORF">QVN84_00260</name>
</gene>
<dbReference type="Gene3D" id="2.60.120.890">
    <property type="entry name" value="BT2081, beta-jelly-roll domain"/>
    <property type="match status" value="1"/>
</dbReference>
<sequence>MKRFFTSLLATAAFAVSSMATDYKDMMTVSLDGNPTTPTETTISVEKTDDSGYTLSLKNFVLYMTTGDQVFPMPVGTIVLENVEAVTKGDVTTLKTSQDIEIAEGDDPTYEGSWIGPGLSADGDLIPVNMTGEIRGDKFYTVININFMGMNIDVVFGNGGYQIENSGFENFHTATYVDGKNKYTSDEPNAWHSFNSGIATGLLSFLTKYALQNGNTSVSDDVRPGSTGTKSVAIKSSIVMGFQPANGTMTTGRLQAGSTTATDAANCSFLDMSSTDTDGNGDPFYTVLNGRPDALSVWVKYKQGQVNEQYPYATVSAVITDGTRYQDPEDKAYTNVVAKAQDKTIESKGFEWQNLVIPFDYTSYASNDAQAKALLVTISTNAQPGVGSNDAENPDMIIVDDISLVYNSHLASLKVKGTEVEGFDKNVLSYDLKGEGAISVDDIEAVSDGQGAYVTKAIEGTDKGVKVTITVTSNDLKTTNVYTLNIEGATTTGINKVETTTGKGTAAIYNVNGQRVDNMSQKGLYIIRQADGKTVKVLKK</sequence>
<evidence type="ECO:0000313" key="5">
    <source>
        <dbReference type="Proteomes" id="UP001168478"/>
    </source>
</evidence>
<evidence type="ECO:0000313" key="2">
    <source>
        <dbReference type="EMBL" id="MDN0021463.1"/>
    </source>
</evidence>
<comment type="caution">
    <text evidence="3">The sequence shown here is derived from an EMBL/GenBank/DDBJ whole genome shotgun (WGS) entry which is preliminary data.</text>
</comment>
<organism evidence="3 5">
    <name type="scientific">Leyella lascolaii</name>
    <dbReference type="NCBI Taxonomy" id="1776379"/>
    <lineage>
        <taxon>Bacteria</taxon>
        <taxon>Pseudomonadati</taxon>
        <taxon>Bacteroidota</taxon>
        <taxon>Bacteroidia</taxon>
        <taxon>Bacteroidales</taxon>
        <taxon>Prevotellaceae</taxon>
        <taxon>Leyella</taxon>
    </lineage>
</organism>
<dbReference type="Proteomes" id="UP001167831">
    <property type="component" value="Unassembled WGS sequence"/>
</dbReference>
<dbReference type="RefSeq" id="WP_289824329.1">
    <property type="nucleotide sequence ID" value="NZ_JAUEIE010000001.1"/>
</dbReference>
<protein>
    <submittedName>
        <fullName evidence="3">Calycin-like domain-containing protein</fullName>
    </submittedName>
</protein>
<evidence type="ECO:0000256" key="1">
    <source>
        <dbReference type="SAM" id="SignalP"/>
    </source>
</evidence>
<keyword evidence="1" id="KW-0732">Signal</keyword>
<feature type="signal peptide" evidence="1">
    <location>
        <begin position="1"/>
        <end position="20"/>
    </location>
</feature>
<reference evidence="3" key="2">
    <citation type="submission" date="2023-08" db="EMBL/GenBank/DDBJ databases">
        <title>Identification and characterization of horizontal gene transfer across gut microbiota members of farm animals based on homology search.</title>
        <authorList>
            <person name="Schwarzerova J."/>
            <person name="Nykrynova M."/>
            <person name="Jureckova K."/>
            <person name="Cejkova D."/>
            <person name="Rychlik I."/>
        </authorList>
    </citation>
    <scope>NUCLEOTIDE SEQUENCE</scope>
    <source>
        <strain evidence="3">ET15</strain>
        <strain evidence="2">ET37</strain>
    </source>
</reference>
<dbReference type="InterPro" id="IPR038653">
    <property type="entry name" value="Put_CMD_sf"/>
</dbReference>
<dbReference type="Proteomes" id="UP001168478">
    <property type="component" value="Unassembled WGS sequence"/>
</dbReference>
<dbReference type="AlphaFoldDB" id="A0AAW7JQ26"/>
<evidence type="ECO:0000313" key="3">
    <source>
        <dbReference type="EMBL" id="MDN0023960.1"/>
    </source>
</evidence>
<name>A0AAW7JQ26_9BACT</name>
<feature type="chain" id="PRO_5044003837" evidence="1">
    <location>
        <begin position="21"/>
        <end position="540"/>
    </location>
</feature>